<proteinExistence type="predicted"/>
<dbReference type="Proteomes" id="UP000276133">
    <property type="component" value="Unassembled WGS sequence"/>
</dbReference>
<name>A0A3M7SKU8_BRAPC</name>
<accession>A0A3M7SKU8</accession>
<dbReference type="AlphaFoldDB" id="A0A3M7SKU8"/>
<feature type="non-terminal residue" evidence="1">
    <location>
        <position position="1"/>
    </location>
</feature>
<evidence type="ECO:0000313" key="1">
    <source>
        <dbReference type="EMBL" id="RNA36352.1"/>
    </source>
</evidence>
<organism evidence="1 2">
    <name type="scientific">Brachionus plicatilis</name>
    <name type="common">Marine rotifer</name>
    <name type="synonym">Brachionus muelleri</name>
    <dbReference type="NCBI Taxonomy" id="10195"/>
    <lineage>
        <taxon>Eukaryota</taxon>
        <taxon>Metazoa</taxon>
        <taxon>Spiralia</taxon>
        <taxon>Gnathifera</taxon>
        <taxon>Rotifera</taxon>
        <taxon>Eurotatoria</taxon>
        <taxon>Monogononta</taxon>
        <taxon>Pseudotrocha</taxon>
        <taxon>Ploima</taxon>
        <taxon>Brachionidae</taxon>
        <taxon>Brachionus</taxon>
    </lineage>
</organism>
<evidence type="ECO:0000313" key="2">
    <source>
        <dbReference type="Proteomes" id="UP000276133"/>
    </source>
</evidence>
<sequence length="77" mass="9128">CHLFLFYLVSKLASSYNFTSKFKNFSWFSFYVPDRSITNNGIESDNALVKEYFTFHSELKLNQEFLKKSPRLASEKK</sequence>
<protein>
    <submittedName>
        <fullName evidence="1">Uncharacterized protein</fullName>
    </submittedName>
</protein>
<comment type="caution">
    <text evidence="1">The sequence shown here is derived from an EMBL/GenBank/DDBJ whole genome shotgun (WGS) entry which is preliminary data.</text>
</comment>
<reference evidence="1 2" key="1">
    <citation type="journal article" date="2018" name="Sci. Rep.">
        <title>Genomic signatures of local adaptation to the degree of environmental predictability in rotifers.</title>
        <authorList>
            <person name="Franch-Gras L."/>
            <person name="Hahn C."/>
            <person name="Garcia-Roger E.M."/>
            <person name="Carmona M.J."/>
            <person name="Serra M."/>
            <person name="Gomez A."/>
        </authorList>
    </citation>
    <scope>NUCLEOTIDE SEQUENCE [LARGE SCALE GENOMIC DNA]</scope>
    <source>
        <strain evidence="1">HYR1</strain>
    </source>
</reference>
<keyword evidence="2" id="KW-1185">Reference proteome</keyword>
<dbReference type="EMBL" id="REGN01001199">
    <property type="protein sequence ID" value="RNA36352.1"/>
    <property type="molecule type" value="Genomic_DNA"/>
</dbReference>
<gene>
    <name evidence="1" type="ORF">BpHYR1_005309</name>
</gene>